<evidence type="ECO:0000313" key="1">
    <source>
        <dbReference type="EMBL" id="KAL3308932.1"/>
    </source>
</evidence>
<dbReference type="EMBL" id="JBJKFK010004513">
    <property type="protein sequence ID" value="KAL3308932.1"/>
    <property type="molecule type" value="Genomic_DNA"/>
</dbReference>
<comment type="caution">
    <text evidence="1">The sequence shown here is derived from an EMBL/GenBank/DDBJ whole genome shotgun (WGS) entry which is preliminary data.</text>
</comment>
<protein>
    <submittedName>
        <fullName evidence="1">Uncharacterized protein</fullName>
    </submittedName>
</protein>
<name>A0ABD2PPY6_9PLAT</name>
<dbReference type="AlphaFoldDB" id="A0ABD2PPY6"/>
<sequence length="81" mass="9397">MKSEGSQHSDLPLYHGIGFKYKPTDIPGHSLEFGPDRINSIHGEYRVMETTVKNIELQPEIKRWFVIRMDMTAGKDNKLEH</sequence>
<proteinExistence type="predicted"/>
<organism evidence="1 2">
    <name type="scientific">Cichlidogyrus casuarinus</name>
    <dbReference type="NCBI Taxonomy" id="1844966"/>
    <lineage>
        <taxon>Eukaryota</taxon>
        <taxon>Metazoa</taxon>
        <taxon>Spiralia</taxon>
        <taxon>Lophotrochozoa</taxon>
        <taxon>Platyhelminthes</taxon>
        <taxon>Monogenea</taxon>
        <taxon>Monopisthocotylea</taxon>
        <taxon>Dactylogyridea</taxon>
        <taxon>Ancyrocephalidae</taxon>
        <taxon>Cichlidogyrus</taxon>
    </lineage>
</organism>
<dbReference type="Proteomes" id="UP001626550">
    <property type="component" value="Unassembled WGS sequence"/>
</dbReference>
<reference evidence="1 2" key="1">
    <citation type="submission" date="2024-11" db="EMBL/GenBank/DDBJ databases">
        <title>Adaptive evolution of stress response genes in parasites aligns with host niche diversity.</title>
        <authorList>
            <person name="Hahn C."/>
            <person name="Resl P."/>
        </authorList>
    </citation>
    <scope>NUCLEOTIDE SEQUENCE [LARGE SCALE GENOMIC DNA]</scope>
    <source>
        <strain evidence="1">EGGRZ-B1_66</strain>
        <tissue evidence="1">Body</tissue>
    </source>
</reference>
<evidence type="ECO:0000313" key="2">
    <source>
        <dbReference type="Proteomes" id="UP001626550"/>
    </source>
</evidence>
<accession>A0ABD2PPY6</accession>
<gene>
    <name evidence="1" type="ORF">Ciccas_012528</name>
</gene>
<keyword evidence="2" id="KW-1185">Reference proteome</keyword>